<reference evidence="2 3" key="1">
    <citation type="submission" date="2019-03" db="EMBL/GenBank/DDBJ databases">
        <title>Freshwater and sediment microbial communities from various areas in North America, analyzing microbe dynamics in response to fracking.</title>
        <authorList>
            <person name="Lamendella R."/>
        </authorList>
    </citation>
    <scope>NUCLEOTIDE SEQUENCE [LARGE SCALE GENOMIC DNA]</scope>
    <source>
        <strain evidence="2 3">114D</strain>
    </source>
</reference>
<protein>
    <submittedName>
        <fullName evidence="2">ABC-type branched-subunit amino acid transport system substrate-binding protein</fullName>
    </submittedName>
</protein>
<accession>A0A4R6GUQ2</accession>
<dbReference type="OrthoDB" id="2149800at2"/>
<feature type="domain" description="LysM" evidence="1">
    <location>
        <begin position="328"/>
        <end position="372"/>
    </location>
</feature>
<dbReference type="SUPFAM" id="SSF54106">
    <property type="entry name" value="LysM domain"/>
    <property type="match status" value="5"/>
</dbReference>
<comment type="caution">
    <text evidence="2">The sequence shown here is derived from an EMBL/GenBank/DDBJ whole genome shotgun (WGS) entry which is preliminary data.</text>
</comment>
<gene>
    <name evidence="2" type="ORF">DET52_108202</name>
</gene>
<dbReference type="SUPFAM" id="SSF53822">
    <property type="entry name" value="Periplasmic binding protein-like I"/>
    <property type="match status" value="1"/>
</dbReference>
<dbReference type="Gene3D" id="3.40.50.2300">
    <property type="match status" value="2"/>
</dbReference>
<dbReference type="InterPro" id="IPR018392">
    <property type="entry name" value="LysM"/>
</dbReference>
<dbReference type="CDD" id="cd00118">
    <property type="entry name" value="LysM"/>
    <property type="match status" value="5"/>
</dbReference>
<dbReference type="InterPro" id="IPR028082">
    <property type="entry name" value="Peripla_BP_I"/>
</dbReference>
<proteinExistence type="predicted"/>
<dbReference type="CDD" id="cd06268">
    <property type="entry name" value="PBP1_ABC_transporter_LIVBP-like"/>
    <property type="match status" value="1"/>
</dbReference>
<dbReference type="PANTHER" id="PTHR33734">
    <property type="entry name" value="LYSM DOMAIN-CONTAINING GPI-ANCHORED PROTEIN 2"/>
    <property type="match status" value="1"/>
</dbReference>
<dbReference type="EMBL" id="SNWI01000008">
    <property type="protein sequence ID" value="TDN98414.1"/>
    <property type="molecule type" value="Genomic_DNA"/>
</dbReference>
<name>A0A4R6GUQ2_9BACT</name>
<feature type="domain" description="LysM" evidence="1">
    <location>
        <begin position="61"/>
        <end position="104"/>
    </location>
</feature>
<dbReference type="PANTHER" id="PTHR33734:SF22">
    <property type="entry name" value="MEMBRANE-BOUND LYTIC MUREIN TRANSGLYCOSYLASE D"/>
    <property type="match status" value="1"/>
</dbReference>
<organism evidence="2 3">
    <name type="scientific">Sunxiuqinia elliptica</name>
    <dbReference type="NCBI Taxonomy" id="655355"/>
    <lineage>
        <taxon>Bacteria</taxon>
        <taxon>Pseudomonadati</taxon>
        <taxon>Bacteroidota</taxon>
        <taxon>Bacteroidia</taxon>
        <taxon>Marinilabiliales</taxon>
        <taxon>Prolixibacteraceae</taxon>
        <taxon>Sunxiuqinia</taxon>
    </lineage>
</organism>
<feature type="domain" description="LysM" evidence="1">
    <location>
        <begin position="127"/>
        <end position="171"/>
    </location>
</feature>
<dbReference type="AlphaFoldDB" id="A0A4R6GUQ2"/>
<dbReference type="Pfam" id="PF01476">
    <property type="entry name" value="LysM"/>
    <property type="match status" value="4"/>
</dbReference>
<sequence length="845" mass="98253">MEPQRETLFLGFYNWAVFVAPRKKDRKNMKHRIVLLLLVICCSLQLNAQERRIQENGKTYLIHVVQKGETIFSLSKAYELDKKELLNANPDLIFGLKTGQELRIPVEETIQEEPLLEPQKEELPKFHTYRVKRRDGLHFIAKRYHVEVEDILKYNPDLDEERLKRGMKLAIPDADDLKRIREEQKQRQAQAKAQKERKSTPVIKTHRVSGEETLYSIAKKYNRSIASLLEANPEAKNGLPIGLVLTIPEEKAQVKAEDVKDQGFFIHLVETGETFWALEREYHVARDVLEKYNPALANGLQAGLRIRIPVSEELPDIEVEPVNDDAFVKHQVKKGETLYSISNHYQIKISDLKKSNPVLAYRGLMAGEFILVPKAIQSQESVMTRQPEEKVVEDARSLEREEELEPVERIRPLRHAIQVVHRELPEVCKPDYTAAYEKYDVALLLPLYLKENETVNRIPVTREEMLQDSLWMSQFEDASQLPEDTFKIREDVIVYPRSENFIQFYEGVLLAVDSLKKAGMKIELHVFDTNQEYAVVDSLVQLDLFRELDLIIGPVFPNLQKPVADFAYQNRIPMVSPLSSAGNFEDSNPWYFKVNPTKDYLVRQTADYIGEEYFNKNLIVLEMGEYKHLDEATLVNLCREKFFSTGFLEGDREVRFHEYNFKREGYWGLRRILSKTRENVFIIPSETEAQVSVAVSNINSLSEDFPVTLVGLSNFQRYKSIQPDYFHHANLHLLSPYFIDYYAPLTNQFILDFRENFSGEPTQFSFQGYDVAYYFMSALFQYGKDFKDCLPYHHVDLTQGEFYFDQVNRYGGYMNRGLFVVNYLKNYEVGIDGVVGTPNVLVTEN</sequence>
<dbReference type="GO" id="GO:0008932">
    <property type="term" value="F:lytic endotransglycosylase activity"/>
    <property type="evidence" value="ECO:0007669"/>
    <property type="project" value="TreeGrafter"/>
</dbReference>
<dbReference type="InterPro" id="IPR036779">
    <property type="entry name" value="LysM_dom_sf"/>
</dbReference>
<dbReference type="Gene3D" id="3.10.350.10">
    <property type="entry name" value="LysM domain"/>
    <property type="match status" value="4"/>
</dbReference>
<feature type="domain" description="LysM" evidence="1">
    <location>
        <begin position="204"/>
        <end position="247"/>
    </location>
</feature>
<dbReference type="Proteomes" id="UP000294848">
    <property type="component" value="Unassembled WGS sequence"/>
</dbReference>
<dbReference type="SMART" id="SM00257">
    <property type="entry name" value="LysM"/>
    <property type="match status" value="5"/>
</dbReference>
<evidence type="ECO:0000313" key="2">
    <source>
        <dbReference type="EMBL" id="TDN98414.1"/>
    </source>
</evidence>
<evidence type="ECO:0000313" key="3">
    <source>
        <dbReference type="Proteomes" id="UP000294848"/>
    </source>
</evidence>
<dbReference type="PROSITE" id="PS51782">
    <property type="entry name" value="LYSM"/>
    <property type="match status" value="4"/>
</dbReference>
<evidence type="ECO:0000259" key="1">
    <source>
        <dbReference type="PROSITE" id="PS51782"/>
    </source>
</evidence>